<keyword evidence="5" id="KW-1015">Disulfide bond</keyword>
<dbReference type="InterPro" id="IPR004886">
    <property type="entry name" value="Glucanosyltransferase"/>
</dbReference>
<dbReference type="GO" id="GO:0071970">
    <property type="term" value="P:fungal-type cell wall (1-&gt;3)-beta-D-glucan biosynthetic process"/>
    <property type="evidence" value="ECO:0007669"/>
    <property type="project" value="TreeGrafter"/>
</dbReference>
<keyword evidence="11" id="KW-1185">Reference proteome</keyword>
<dbReference type="Pfam" id="PF07983">
    <property type="entry name" value="X8"/>
    <property type="match status" value="1"/>
</dbReference>
<protein>
    <recommendedName>
        <fullName evidence="7">1,3-beta-glucanosyltransferase</fullName>
        <ecNumber evidence="7">2.4.1.-</ecNumber>
    </recommendedName>
</protein>
<evidence type="ECO:0000256" key="8">
    <source>
        <dbReference type="SAM" id="Phobius"/>
    </source>
</evidence>
<dbReference type="Proteomes" id="UP000478008">
    <property type="component" value="Unassembled WGS sequence"/>
</dbReference>
<keyword evidence="6" id="KW-0325">Glycoprotein</keyword>
<dbReference type="Gene3D" id="3.20.20.80">
    <property type="entry name" value="Glycosidases"/>
    <property type="match status" value="1"/>
</dbReference>
<dbReference type="Gene3D" id="1.20.58.1040">
    <property type="match status" value="1"/>
</dbReference>
<evidence type="ECO:0000259" key="9">
    <source>
        <dbReference type="SMART" id="SM00768"/>
    </source>
</evidence>
<evidence type="ECO:0000313" key="11">
    <source>
        <dbReference type="Proteomes" id="UP000478008"/>
    </source>
</evidence>
<comment type="similarity">
    <text evidence="2 7">Belongs to the glycosyl hydrolase 72 family.</text>
</comment>
<name>A0A7D9GWQ3_DEKBR</name>
<dbReference type="GO" id="GO:0031505">
    <property type="term" value="P:fungal-type cell wall organization"/>
    <property type="evidence" value="ECO:0007669"/>
    <property type="project" value="UniProtKB-ARBA"/>
</dbReference>
<evidence type="ECO:0000256" key="7">
    <source>
        <dbReference type="RuleBase" id="RU361209"/>
    </source>
</evidence>
<dbReference type="SMART" id="SM00768">
    <property type="entry name" value="X8"/>
    <property type="match status" value="1"/>
</dbReference>
<keyword evidence="4 7" id="KW-0732">Signal</keyword>
<evidence type="ECO:0000256" key="5">
    <source>
        <dbReference type="ARBA" id="ARBA00023157"/>
    </source>
</evidence>
<evidence type="ECO:0000256" key="6">
    <source>
        <dbReference type="ARBA" id="ARBA00023180"/>
    </source>
</evidence>
<dbReference type="GO" id="GO:0005886">
    <property type="term" value="C:plasma membrane"/>
    <property type="evidence" value="ECO:0007669"/>
    <property type="project" value="UniProtKB-SubCell"/>
</dbReference>
<dbReference type="InterPro" id="IPR012946">
    <property type="entry name" value="X8"/>
</dbReference>
<feature type="domain" description="X8" evidence="9">
    <location>
        <begin position="369"/>
        <end position="455"/>
    </location>
</feature>
<evidence type="ECO:0000256" key="3">
    <source>
        <dbReference type="ARBA" id="ARBA00022622"/>
    </source>
</evidence>
<keyword evidence="8" id="KW-1133">Transmembrane helix</keyword>
<evidence type="ECO:0000313" key="10">
    <source>
        <dbReference type="EMBL" id="VUG15826.1"/>
    </source>
</evidence>
<dbReference type="SUPFAM" id="SSF51445">
    <property type="entry name" value="(Trans)glycosidases"/>
    <property type="match status" value="1"/>
</dbReference>
<dbReference type="Pfam" id="PF03198">
    <property type="entry name" value="Glyco_hydro_72"/>
    <property type="match status" value="1"/>
</dbReference>
<organism evidence="10 11">
    <name type="scientific">Dekkera bruxellensis</name>
    <name type="common">Brettanomyces custersii</name>
    <dbReference type="NCBI Taxonomy" id="5007"/>
    <lineage>
        <taxon>Eukaryota</taxon>
        <taxon>Fungi</taxon>
        <taxon>Dikarya</taxon>
        <taxon>Ascomycota</taxon>
        <taxon>Saccharomycotina</taxon>
        <taxon>Pichiomycetes</taxon>
        <taxon>Pichiales</taxon>
        <taxon>Pichiaceae</taxon>
        <taxon>Brettanomyces</taxon>
    </lineage>
</organism>
<dbReference type="PANTHER" id="PTHR31468:SF10">
    <property type="entry name" value="1,3-BETA-GLUCANOSYLTRANSFERASE GAS2"/>
    <property type="match status" value="1"/>
</dbReference>
<accession>A0A7D9GWQ3</accession>
<dbReference type="GO" id="GO:0042124">
    <property type="term" value="F:1,3-beta-glucanosyltransferase activity"/>
    <property type="evidence" value="ECO:0007669"/>
    <property type="project" value="TreeGrafter"/>
</dbReference>
<dbReference type="PANTHER" id="PTHR31468">
    <property type="entry name" value="1,3-BETA-GLUCANOSYLTRANSFERASE GAS1"/>
    <property type="match status" value="1"/>
</dbReference>
<dbReference type="GO" id="GO:0098552">
    <property type="term" value="C:side of membrane"/>
    <property type="evidence" value="ECO:0007669"/>
    <property type="project" value="UniProtKB-KW"/>
</dbReference>
<dbReference type="GO" id="GO:0030445">
    <property type="term" value="C:yeast-form cell wall"/>
    <property type="evidence" value="ECO:0007669"/>
    <property type="project" value="UniProtKB-ARBA"/>
</dbReference>
<feature type="signal peptide" evidence="7">
    <location>
        <begin position="1"/>
        <end position="17"/>
    </location>
</feature>
<evidence type="ECO:0000256" key="1">
    <source>
        <dbReference type="ARBA" id="ARBA00004589"/>
    </source>
</evidence>
<dbReference type="AlphaFoldDB" id="A0A7D9GWQ3"/>
<comment type="function">
    <text evidence="7">Splits internally a 1,3-beta-glucan molecule and transfers the newly generated reducing end (the donor) to the non-reducing end of another 1,3-beta-glucan molecule (the acceptor) forming a 1,3-beta linkage, resulting in the elongation of 1,3-beta-glucan chains in the cell wall.</text>
</comment>
<keyword evidence="8" id="KW-0812">Transmembrane</keyword>
<gene>
    <name evidence="10" type="primary">GAS1</name>
    <name evidence="10" type="ORF">DEBR0S1_00980G</name>
</gene>
<comment type="subcellular location">
    <subcellularLocation>
        <location evidence="7">Cell membrane</location>
        <topology evidence="7">Lipid-anchor</topology>
        <topology evidence="7">GPI-anchor</topology>
    </subcellularLocation>
    <subcellularLocation>
        <location evidence="1">Membrane</location>
        <topology evidence="1">Lipid-anchor</topology>
        <topology evidence="1">GPI-anchor</topology>
    </subcellularLocation>
</comment>
<reference evidence="10 11" key="1">
    <citation type="submission" date="2019-07" db="EMBL/GenBank/DDBJ databases">
        <authorList>
            <person name="Friedrich A."/>
            <person name="Schacherer J."/>
        </authorList>
    </citation>
    <scope>NUCLEOTIDE SEQUENCE [LARGE SCALE GENOMIC DNA]</scope>
</reference>
<dbReference type="FunFam" id="3.20.20.80:FF:000038">
    <property type="entry name" value="1,3-beta-glucanosyltransferase"/>
    <property type="match status" value="1"/>
</dbReference>
<evidence type="ECO:0000256" key="4">
    <source>
        <dbReference type="ARBA" id="ARBA00022729"/>
    </source>
</evidence>
<proteinExistence type="inferred from homology"/>
<keyword evidence="3 7" id="KW-0336">GPI-anchor</keyword>
<feature type="chain" id="PRO_5041473176" description="1,3-beta-glucanosyltransferase" evidence="7">
    <location>
        <begin position="18"/>
        <end position="507"/>
    </location>
</feature>
<dbReference type="EMBL" id="CABFWN010000001">
    <property type="protein sequence ID" value="VUG15826.1"/>
    <property type="molecule type" value="Genomic_DNA"/>
</dbReference>
<dbReference type="EC" id="2.4.1.-" evidence="7"/>
<keyword evidence="7" id="KW-0808">Transferase</keyword>
<feature type="transmembrane region" description="Helical" evidence="8">
    <location>
        <begin position="487"/>
        <end position="506"/>
    </location>
</feature>
<keyword evidence="7 8" id="KW-0472">Membrane</keyword>
<keyword evidence="7" id="KW-0449">Lipoprotein</keyword>
<dbReference type="InterPro" id="IPR017853">
    <property type="entry name" value="GH"/>
</dbReference>
<sequence length="507" mass="56953">MKVNNFLYLHLPLLVSAVPTIRIHGNKFFYDNGTQFYIKGVAYQKDTSDLSLGEMYVDPLANEAACKRDIPYLQELHTNLIRVYAIHSSKSHDACMNMLSNAGIYVLADLSSPDESIITSDPSWNTDIYRRYTSVIDSLQKYDNVLGFFAGNEVITNYTNTGAAPYIKAAIRDVKKYMVDKGYRNIPVGYSANDDADTREKSARYFACGNETERADFYGINMYEWCGYSSFKTSGYEERTKEFSDLNIPVFFSEYGCNSIRPRKFTEVEVLFSEQMTDVWAGGIVYMYFEEENKYGLASVKDGKISTLEDFKNLKTRMEGINPTVGSYFTTSKTETTASCPTANKYWQVSPVLPPTPNDELCQCLEKTLSCVASHKLKEKEFGKLFATVCGMVDCSEITSNSSSFGTFSFCSPRQKLSFVMDKYYKSQEEEETACNFNGAASIARVYGQPKTCYQMIYSATATPDEEESDKGYTNLSASLSPVYTNTIYLCVISVTIGILTLCATLA</sequence>
<evidence type="ECO:0000256" key="2">
    <source>
        <dbReference type="ARBA" id="ARBA00007528"/>
    </source>
</evidence>